<dbReference type="InterPro" id="IPR011051">
    <property type="entry name" value="RmlC_Cupin_sf"/>
</dbReference>
<keyword evidence="2" id="KW-1185">Reference proteome</keyword>
<protein>
    <submittedName>
        <fullName evidence="1">Environmental stress-induced protein Ves</fullName>
    </submittedName>
</protein>
<comment type="caution">
    <text evidence="1">The sequence shown here is derived from an EMBL/GenBank/DDBJ whole genome shotgun (WGS) entry which is preliminary data.</text>
</comment>
<proteinExistence type="predicted"/>
<dbReference type="SUPFAM" id="SSF51182">
    <property type="entry name" value="RmlC-like cupins"/>
    <property type="match status" value="1"/>
</dbReference>
<gene>
    <name evidence="1" type="ORF">C7402_1492</name>
</gene>
<organism evidence="1 2">
    <name type="scientific">Paraburkholderia unamae</name>
    <dbReference type="NCBI Taxonomy" id="219649"/>
    <lineage>
        <taxon>Bacteria</taxon>
        <taxon>Pseudomonadati</taxon>
        <taxon>Pseudomonadota</taxon>
        <taxon>Betaproteobacteria</taxon>
        <taxon>Burkholderiales</taxon>
        <taxon>Burkholderiaceae</taxon>
        <taxon>Paraburkholderia</taxon>
    </lineage>
</organism>
<reference evidence="1 2" key="1">
    <citation type="submission" date="2018-05" db="EMBL/GenBank/DDBJ databases">
        <title>Genomic Encyclopedia of Type Strains, Phase IV (KMG-V): Genome sequencing to study the core and pangenomes of soil and plant-associated prokaryotes.</title>
        <authorList>
            <person name="Whitman W."/>
        </authorList>
    </citation>
    <scope>NUCLEOTIDE SEQUENCE [LARGE SCALE GENOMIC DNA]</scope>
    <source>
        <strain evidence="1 2">SCZa-39</strain>
    </source>
</reference>
<dbReference type="PANTHER" id="PTHR37943">
    <property type="entry name" value="PROTEIN VES"/>
    <property type="match status" value="1"/>
</dbReference>
<sequence>MNARLPALCADAAELYAVRLIDGARVPAEPWANGGGTTRTLARGREQNGAAPWRVSVATLDGPAKFSQFPGYDRTLLPIDDGAIDLHSQDGQLLARAGQPVHFSGDLHVWVNLPARPVNVLNVMCKRGAFRARVSVAAHSLRVTPAATHLLVSLAGQWNVESALLRGVTLPPLNALWISGRPEELALRPSGPGAQLASIAIEAVAGEATAGHRR</sequence>
<evidence type="ECO:0000313" key="1">
    <source>
        <dbReference type="EMBL" id="PVX59978.1"/>
    </source>
</evidence>
<dbReference type="Pfam" id="PF05962">
    <property type="entry name" value="HutD"/>
    <property type="match status" value="1"/>
</dbReference>
<dbReference type="Proteomes" id="UP000245712">
    <property type="component" value="Unassembled WGS sequence"/>
</dbReference>
<dbReference type="Gene3D" id="2.60.120.10">
    <property type="entry name" value="Jelly Rolls"/>
    <property type="match status" value="1"/>
</dbReference>
<dbReference type="EMBL" id="QEOB01000049">
    <property type="protein sequence ID" value="PVX59978.1"/>
    <property type="molecule type" value="Genomic_DNA"/>
</dbReference>
<dbReference type="InterPro" id="IPR014710">
    <property type="entry name" value="RmlC-like_jellyroll"/>
</dbReference>
<dbReference type="RefSeq" id="WP_116615207.1">
    <property type="nucleotide sequence ID" value="NZ_CAJZAT010000224.1"/>
</dbReference>
<dbReference type="PANTHER" id="PTHR37943:SF1">
    <property type="entry name" value="PROTEIN VES"/>
    <property type="match status" value="1"/>
</dbReference>
<name>A0ABX5K7X7_9BURK</name>
<accession>A0ABX5K7X7</accession>
<dbReference type="InterPro" id="IPR010282">
    <property type="entry name" value="Uncharacterised_HutD/Ves"/>
</dbReference>
<evidence type="ECO:0000313" key="2">
    <source>
        <dbReference type="Proteomes" id="UP000245712"/>
    </source>
</evidence>